<dbReference type="GO" id="GO:0006950">
    <property type="term" value="P:response to stress"/>
    <property type="evidence" value="ECO:0007669"/>
    <property type="project" value="UniProtKB-ARBA"/>
</dbReference>
<dbReference type="PRINTS" id="PR00147">
    <property type="entry name" value="DNAPHOTLYASE"/>
</dbReference>
<dbReference type="InterPro" id="IPR006050">
    <property type="entry name" value="DNA_photolyase_N"/>
</dbReference>
<feature type="binding site" evidence="5">
    <location>
        <begin position="373"/>
        <end position="375"/>
    </location>
    <ligand>
        <name>FAD</name>
        <dbReference type="ChEBI" id="CHEBI:57692"/>
    </ligand>
</feature>
<dbReference type="Pfam" id="PF00875">
    <property type="entry name" value="DNA_photolyase"/>
    <property type="match status" value="1"/>
</dbReference>
<dbReference type="Pfam" id="PF03441">
    <property type="entry name" value="FAD_binding_7"/>
    <property type="match status" value="1"/>
</dbReference>
<keyword evidence="3 5" id="KW-0274">FAD</keyword>
<feature type="binding site" evidence="5">
    <location>
        <position position="224"/>
    </location>
    <ligand>
        <name>FAD</name>
        <dbReference type="ChEBI" id="CHEBI:57692"/>
    </ligand>
</feature>
<dbReference type="InterPro" id="IPR014729">
    <property type="entry name" value="Rossmann-like_a/b/a_fold"/>
</dbReference>
<name>A0A4R1YTP1_9RHOB</name>
<dbReference type="EMBL" id="SLVM01000014">
    <property type="protein sequence ID" value="TCM83351.1"/>
    <property type="molecule type" value="Genomic_DNA"/>
</dbReference>
<dbReference type="GO" id="GO:0006139">
    <property type="term" value="P:nucleobase-containing compound metabolic process"/>
    <property type="evidence" value="ECO:0007669"/>
    <property type="project" value="UniProtKB-ARBA"/>
</dbReference>
<proteinExistence type="inferred from homology"/>
<organism evidence="9 10">
    <name type="scientific">Rhodovulum steppense</name>
    <dbReference type="NCBI Taxonomy" id="540251"/>
    <lineage>
        <taxon>Bacteria</taxon>
        <taxon>Pseudomonadati</taxon>
        <taxon>Pseudomonadota</taxon>
        <taxon>Alphaproteobacteria</taxon>
        <taxon>Rhodobacterales</taxon>
        <taxon>Paracoccaceae</taxon>
        <taxon>Rhodovulum</taxon>
    </lineage>
</organism>
<dbReference type="Proteomes" id="UP000295277">
    <property type="component" value="Unassembled WGS sequence"/>
</dbReference>
<feature type="binding site" evidence="5">
    <location>
        <begin position="236"/>
        <end position="240"/>
    </location>
    <ligand>
        <name>FAD</name>
        <dbReference type="ChEBI" id="CHEBI:57692"/>
    </ligand>
</feature>
<evidence type="ECO:0000259" key="8">
    <source>
        <dbReference type="PROSITE" id="PS51645"/>
    </source>
</evidence>
<protein>
    <submittedName>
        <fullName evidence="9">Deoxyribodipyrimidine photo-lyase</fullName>
    </submittedName>
</protein>
<reference evidence="9 10" key="1">
    <citation type="submission" date="2019-03" db="EMBL/GenBank/DDBJ databases">
        <title>Genomic Encyclopedia of Type Strains, Phase IV (KMG-IV): sequencing the most valuable type-strain genomes for metagenomic binning, comparative biology and taxonomic classification.</title>
        <authorList>
            <person name="Goeker M."/>
        </authorList>
    </citation>
    <scope>NUCLEOTIDE SEQUENCE [LARGE SCALE GENOMIC DNA]</scope>
    <source>
        <strain evidence="9 10">DSM 21153</strain>
    </source>
</reference>
<keyword evidence="9" id="KW-0456">Lyase</keyword>
<evidence type="ECO:0000256" key="2">
    <source>
        <dbReference type="ARBA" id="ARBA00022630"/>
    </source>
</evidence>
<dbReference type="Gene3D" id="3.40.50.620">
    <property type="entry name" value="HUPs"/>
    <property type="match status" value="1"/>
</dbReference>
<accession>A0A4R1YTP1</accession>
<dbReference type="Gene3D" id="1.25.40.80">
    <property type="match status" value="1"/>
</dbReference>
<dbReference type="InterPro" id="IPR018394">
    <property type="entry name" value="DNA_photolyase_1_CS_C"/>
</dbReference>
<dbReference type="InterPro" id="IPR036155">
    <property type="entry name" value="Crypto/Photolyase_N_sf"/>
</dbReference>
<dbReference type="InterPro" id="IPR005101">
    <property type="entry name" value="Cryptochr/Photolyase_FAD-bd"/>
</dbReference>
<evidence type="ECO:0000256" key="7">
    <source>
        <dbReference type="RuleBase" id="RU004182"/>
    </source>
</evidence>
<comment type="cofactor">
    <cofactor evidence="5">
        <name>FAD</name>
        <dbReference type="ChEBI" id="CHEBI:57692"/>
    </cofactor>
    <text evidence="5">Binds 1 FAD per subunit.</text>
</comment>
<dbReference type="AlphaFoldDB" id="A0A4R1YTP1"/>
<gene>
    <name evidence="9" type="ORF">EV216_1146</name>
</gene>
<feature type="domain" description="Photolyase/cryptochrome alpha/beta" evidence="8">
    <location>
        <begin position="5"/>
        <end position="131"/>
    </location>
</feature>
<evidence type="ECO:0000313" key="10">
    <source>
        <dbReference type="Proteomes" id="UP000295277"/>
    </source>
</evidence>
<keyword evidence="4 7" id="KW-0157">Chromophore</keyword>
<feature type="site" description="Electron transfer via tryptophanyl radical" evidence="6">
    <location>
        <position position="360"/>
    </location>
</feature>
<feature type="binding site" evidence="5">
    <location>
        <position position="271"/>
    </location>
    <ligand>
        <name>FAD</name>
        <dbReference type="ChEBI" id="CHEBI:57692"/>
    </ligand>
</feature>
<comment type="cofactor">
    <cofactor evidence="1">
        <name>(6R)-5,10-methylene-5,6,7,8-tetrahydrofolate</name>
        <dbReference type="ChEBI" id="CHEBI:15636"/>
    </cofactor>
</comment>
<keyword evidence="2 5" id="KW-0285">Flavoprotein</keyword>
<comment type="caution">
    <text evidence="9">The sequence shown here is derived from an EMBL/GenBank/DDBJ whole genome shotgun (WGS) entry which is preliminary data.</text>
</comment>
<dbReference type="PANTHER" id="PTHR11455">
    <property type="entry name" value="CRYPTOCHROME"/>
    <property type="match status" value="1"/>
</dbReference>
<dbReference type="RefSeq" id="WP_132695313.1">
    <property type="nucleotide sequence ID" value="NZ_SLVM01000014.1"/>
</dbReference>
<dbReference type="GO" id="GO:0003677">
    <property type="term" value="F:DNA binding"/>
    <property type="evidence" value="ECO:0007669"/>
    <property type="project" value="TreeGrafter"/>
</dbReference>
<dbReference type="PROSITE" id="PS00394">
    <property type="entry name" value="DNA_PHOTOLYASES_1_1"/>
    <property type="match status" value="1"/>
</dbReference>
<dbReference type="GO" id="GO:0003904">
    <property type="term" value="F:deoxyribodipyrimidine photo-lyase activity"/>
    <property type="evidence" value="ECO:0007669"/>
    <property type="project" value="TreeGrafter"/>
</dbReference>
<keyword evidence="10" id="KW-1185">Reference proteome</keyword>
<dbReference type="GO" id="GO:0009416">
    <property type="term" value="P:response to light stimulus"/>
    <property type="evidence" value="ECO:0007669"/>
    <property type="project" value="TreeGrafter"/>
</dbReference>
<dbReference type="SUPFAM" id="SSF48173">
    <property type="entry name" value="Cryptochrome/photolyase FAD-binding domain"/>
    <property type="match status" value="1"/>
</dbReference>
<dbReference type="InterPro" id="IPR002081">
    <property type="entry name" value="Cryptochrome/DNA_photolyase_1"/>
</dbReference>
<dbReference type="GO" id="GO:0071949">
    <property type="term" value="F:FAD binding"/>
    <property type="evidence" value="ECO:0007669"/>
    <property type="project" value="TreeGrafter"/>
</dbReference>
<evidence type="ECO:0000256" key="6">
    <source>
        <dbReference type="PIRSR" id="PIRSR602081-2"/>
    </source>
</evidence>
<dbReference type="SUPFAM" id="SSF52425">
    <property type="entry name" value="Cryptochrome/photolyase, N-terminal domain"/>
    <property type="match status" value="1"/>
</dbReference>
<evidence type="ECO:0000256" key="3">
    <source>
        <dbReference type="ARBA" id="ARBA00022827"/>
    </source>
</evidence>
<evidence type="ECO:0000256" key="4">
    <source>
        <dbReference type="ARBA" id="ARBA00022991"/>
    </source>
</evidence>
<dbReference type="PROSITE" id="PS51645">
    <property type="entry name" value="PHR_CRY_ALPHA_BETA"/>
    <property type="match status" value="1"/>
</dbReference>
<evidence type="ECO:0000256" key="1">
    <source>
        <dbReference type="ARBA" id="ARBA00001932"/>
    </source>
</evidence>
<dbReference type="OrthoDB" id="9772484at2"/>
<dbReference type="Gene3D" id="1.10.579.10">
    <property type="entry name" value="DNA Cyclobutane Dipyrimidine Photolyase, subunit A, domain 3"/>
    <property type="match status" value="1"/>
</dbReference>
<sequence length="473" mass="52327">MSDASPILWWVRRDLRLADNPALASACGSGRPVVPVFIHDGSVAALGAAAKWRLGQGVEHFARMLGARNSRLILRRGAALEVLRALVAETGAGAVIWSRAYDPDSVARDKAVKAALSTDGIEARSVPGFLLFEPWTVETGQGAFYRVYTPFWKAVRDRPVAEPQPAPGIIPRPERWPATEEIESWRMGAAMRRGAAVVARHACVGEEAAQDRLAAFVEARIADYKARRDFPAANATSHLSENLTCGEISPRALWHAGLSAMDAGKAGAEHFLKEIVWREFAWHLMWHSPHIATANWREGWDSFPWSTDETAAEVLAWKQGRTGIPLVDAGMREMYVTGRMHNRTRMIVASYLTKHLMTHWQVGLKWFADHLTDWDPAANAMGWQWVAGSGPDAAPYFRIFNPVSQAEKFDPDHAYLDAWIAEGRVRPSDTALSYFEAVPPSWGLSPADRYPASVVSAEEGRRRALAAYEARSG</sequence>
<feature type="site" description="Electron transfer via tryptophanyl radical" evidence="6">
    <location>
        <position position="305"/>
    </location>
</feature>
<feature type="site" description="Electron transfer via tryptophanyl radical" evidence="6">
    <location>
        <position position="383"/>
    </location>
</feature>
<dbReference type="PANTHER" id="PTHR11455:SF9">
    <property type="entry name" value="CRYPTOCHROME CIRCADIAN CLOCK 5 ISOFORM X1"/>
    <property type="match status" value="1"/>
</dbReference>
<dbReference type="InterPro" id="IPR036134">
    <property type="entry name" value="Crypto/Photolyase_FAD-like_sf"/>
</dbReference>
<evidence type="ECO:0000256" key="5">
    <source>
        <dbReference type="PIRSR" id="PIRSR602081-1"/>
    </source>
</evidence>
<comment type="similarity">
    <text evidence="7">Belongs to the DNA photolyase family.</text>
</comment>
<evidence type="ECO:0000313" key="9">
    <source>
        <dbReference type="EMBL" id="TCM83351.1"/>
    </source>
</evidence>